<proteinExistence type="predicted"/>
<dbReference type="EMBL" id="CM055111">
    <property type="protein sequence ID" value="KAJ7518930.1"/>
    <property type="molecule type" value="Genomic_DNA"/>
</dbReference>
<comment type="caution">
    <text evidence="1">The sequence shown here is derived from an EMBL/GenBank/DDBJ whole genome shotgun (WGS) entry which is preliminary data.</text>
</comment>
<accession>A0ACC2ANA8</accession>
<name>A0ACC2ANA8_DIPCM</name>
<reference evidence="2" key="1">
    <citation type="journal article" date="2024" name="Proc. Natl. Acad. Sci. U.S.A.">
        <title>Extraordinary preservation of gene collinearity over three hundred million years revealed in homosporous lycophytes.</title>
        <authorList>
            <person name="Li C."/>
            <person name="Wickell D."/>
            <person name="Kuo L.Y."/>
            <person name="Chen X."/>
            <person name="Nie B."/>
            <person name="Liao X."/>
            <person name="Peng D."/>
            <person name="Ji J."/>
            <person name="Jenkins J."/>
            <person name="Williams M."/>
            <person name="Shu S."/>
            <person name="Plott C."/>
            <person name="Barry K."/>
            <person name="Rajasekar S."/>
            <person name="Grimwood J."/>
            <person name="Han X."/>
            <person name="Sun S."/>
            <person name="Hou Z."/>
            <person name="He W."/>
            <person name="Dai G."/>
            <person name="Sun C."/>
            <person name="Schmutz J."/>
            <person name="Leebens-Mack J.H."/>
            <person name="Li F.W."/>
            <person name="Wang L."/>
        </authorList>
    </citation>
    <scope>NUCLEOTIDE SEQUENCE [LARGE SCALE GENOMIC DNA]</scope>
    <source>
        <strain evidence="2">cv. PW_Plant_1</strain>
    </source>
</reference>
<evidence type="ECO:0000313" key="1">
    <source>
        <dbReference type="EMBL" id="KAJ7518930.1"/>
    </source>
</evidence>
<protein>
    <submittedName>
        <fullName evidence="1">Uncharacterized protein</fullName>
    </submittedName>
</protein>
<evidence type="ECO:0000313" key="2">
    <source>
        <dbReference type="Proteomes" id="UP001162992"/>
    </source>
</evidence>
<gene>
    <name evidence="1" type="ORF">O6H91_20G015700</name>
</gene>
<dbReference type="Proteomes" id="UP001162992">
    <property type="component" value="Chromosome 20"/>
</dbReference>
<sequence length="1093" mass="120335">MGMDIDYLSRMEITDKKNRLKNSVYIHKKSKMQRGLPFRAEGSGLLKEHSTRSISQAVKTDRSFLRTSGRKASLVQSPLSRVKTEDLSCLNGKLSTARVLSPGDPISGPCFYMSAPAVALHECSTINMLHQASQRKISAGWKVVTRSFLEGKYIEFNFHEGRMVEIEAVDTKKNIYSFEITKICFQITEDHEAKDNVFLNAKDFVPIDDTVNAKGAPEDLKNRVPTALTSMLSSISPSELENSLCKPDVPIHLPTQSSDAAGVLIRKLECLKVVDASGAKDVVSPLRPSVQKQVQWCSDCSAVPSSSVCECSLTYEIDLKSSPYPGILKPSPHVFAEHVNNRVFESDIGRIEQLKRQWSALNDDPITTSNFSHPHESIHDPNQLPFEENSQHSTDKHGSSSAVKNAHRNVSLNTKKPNTPRRCSTRLSSLRVGKSQGIAKKSSIFEAKSCSSPAWSWRSPVKSTKDLVAQHSAFTTHGGKLSRMSSPCSSHASQSSKRTAFHNRELKSSSNSSIPHHISKSNSDTDFEPLSMKNVRCLPVPRITQGSGKLNLFSPRQHNSCSKLSLTACPEDPCTMVSGHVHCLVRDGVPSYTFLIKGSDEALVAKSWRLGSTKQDFMYAFYSWKQRGKGIGSWKNWKRKDKPASDFLGKMTATSKVIYETNQHPSATERKYINLEYVLFKESIHDQETDPFAPCSPRESASSWDSLSCQSPHLISTNCPPSPSIFHLLSPPPVVLGLPSPGFTSSFSSPAFSTVPQNLATLPATAQNFGELGRSPQSQCSPMRLADGGYINPFKTVYKNPLGKVENSLDSHLEHAGVVIKIPLETHKSTSLGDALTVGRNRGWGWNSVQKQTLLEAKSCLAKSNLLHHDAQQSRQSTSYRCEESMKANGKVTSNRTKDSRAALGKSKPRGKENKCEISTGKPVRNDAGMEQVNVTIILPAGDHGRPFYGQSGPQPLIERWQHGGRCDCGSWDLGCGLSILHTKLPDTMKLAECSQPGMRSLGKNETEDHLLTMFLQGSKEQQAVMSLKPLSDGLCSLTFQAPVSALQAFASAVAILYSMEPVTHQSKQETLTELSRPPRVPFKSLENCHGFT</sequence>
<keyword evidence="2" id="KW-1185">Reference proteome</keyword>
<organism evidence="1 2">
    <name type="scientific">Diphasiastrum complanatum</name>
    <name type="common">Issler's clubmoss</name>
    <name type="synonym">Lycopodium complanatum</name>
    <dbReference type="NCBI Taxonomy" id="34168"/>
    <lineage>
        <taxon>Eukaryota</taxon>
        <taxon>Viridiplantae</taxon>
        <taxon>Streptophyta</taxon>
        <taxon>Embryophyta</taxon>
        <taxon>Tracheophyta</taxon>
        <taxon>Lycopodiopsida</taxon>
        <taxon>Lycopodiales</taxon>
        <taxon>Lycopodiaceae</taxon>
        <taxon>Lycopodioideae</taxon>
        <taxon>Diphasiastrum</taxon>
    </lineage>
</organism>